<name>A0AC58UNW1_TOBAC</name>
<sequence length="322" mass="36088">MSAFLNNGVKQLLHVYRFRFHVFYSKAAVAATSDTNFLVETLVNSLGFSPQEALSTSAKYVQVQKGIRTGKLITSVIEKIGLFFHNNLLVDIVANSLGFSTEKVISTSAKVTFLKPENNKPLLVINFFQQIGLDISHIKTLVCTNPSLLFSDVEKILEPKTKLLQELGLSGSDIAKVISKSVCFLHSSLDYSVRLDLDYFRKLLGIVDSVAKAIKRSPRILWCNAPKKLPLCLTLSGARLGKGLNFFMKDLRYGAGYLASYLKLLAHSLEKRVMPRYEILKLLGKKKLSRGSLICVIAYCLIHDSKFLKSYVLPYMDERPEL</sequence>
<reference evidence="2" key="2">
    <citation type="submission" date="2025-08" db="UniProtKB">
        <authorList>
            <consortium name="RefSeq"/>
        </authorList>
    </citation>
    <scope>IDENTIFICATION</scope>
    <source>
        <tissue evidence="2">Leaf</tissue>
    </source>
</reference>
<reference evidence="1" key="1">
    <citation type="journal article" date="2014" name="Nat. Commun.">
        <title>The tobacco genome sequence and its comparison with those of tomato and potato.</title>
        <authorList>
            <person name="Sierro N."/>
            <person name="Battey J.N."/>
            <person name="Ouadi S."/>
            <person name="Bakaher N."/>
            <person name="Bovet L."/>
            <person name="Willig A."/>
            <person name="Goepfert S."/>
            <person name="Peitsch M.C."/>
            <person name="Ivanov N.V."/>
        </authorList>
    </citation>
    <scope>NUCLEOTIDE SEQUENCE [LARGE SCALE GENOMIC DNA]</scope>
</reference>
<dbReference type="Proteomes" id="UP000790787">
    <property type="component" value="Chromosome 6"/>
</dbReference>
<dbReference type="RefSeq" id="XP_075111166.1">
    <property type="nucleotide sequence ID" value="XM_075255065.1"/>
</dbReference>
<keyword evidence="1" id="KW-1185">Reference proteome</keyword>
<organism evidence="1 2">
    <name type="scientific">Nicotiana tabacum</name>
    <name type="common">Common tobacco</name>
    <dbReference type="NCBI Taxonomy" id="4097"/>
    <lineage>
        <taxon>Eukaryota</taxon>
        <taxon>Viridiplantae</taxon>
        <taxon>Streptophyta</taxon>
        <taxon>Embryophyta</taxon>
        <taxon>Tracheophyta</taxon>
        <taxon>Spermatophyta</taxon>
        <taxon>Magnoliopsida</taxon>
        <taxon>eudicotyledons</taxon>
        <taxon>Gunneridae</taxon>
        <taxon>Pentapetalae</taxon>
        <taxon>asterids</taxon>
        <taxon>lamiids</taxon>
        <taxon>Solanales</taxon>
        <taxon>Solanaceae</taxon>
        <taxon>Nicotianoideae</taxon>
        <taxon>Nicotianeae</taxon>
        <taxon>Nicotiana</taxon>
    </lineage>
</organism>
<evidence type="ECO:0000313" key="2">
    <source>
        <dbReference type="RefSeq" id="XP_075111166.1"/>
    </source>
</evidence>
<evidence type="ECO:0000313" key="1">
    <source>
        <dbReference type="Proteomes" id="UP000790787"/>
    </source>
</evidence>
<protein>
    <submittedName>
        <fullName evidence="2">Uncharacterized protein LOC142181665</fullName>
    </submittedName>
</protein>
<accession>A0AC58UNW1</accession>
<proteinExistence type="predicted"/>
<gene>
    <name evidence="2" type="primary">LOC142181665</name>
</gene>